<dbReference type="GO" id="GO:0005886">
    <property type="term" value="C:plasma membrane"/>
    <property type="evidence" value="ECO:0007669"/>
    <property type="project" value="UniProtKB-SubCell"/>
</dbReference>
<keyword evidence="7" id="KW-0598">Phosphotransferase system</keyword>
<name>A0A1H7CYU2_9FIRM</name>
<keyword evidence="8 12" id="KW-0812">Transmembrane</keyword>
<gene>
    <name evidence="15" type="ORF">SAMN05660742_12746</name>
</gene>
<feature type="transmembrane region" description="Helical" evidence="12">
    <location>
        <begin position="430"/>
        <end position="449"/>
    </location>
</feature>
<keyword evidence="6" id="KW-0808">Transferase</keyword>
<evidence type="ECO:0000256" key="5">
    <source>
        <dbReference type="ARBA" id="ARBA00022597"/>
    </source>
</evidence>
<dbReference type="InterPro" id="IPR013011">
    <property type="entry name" value="PTS_EIIB_2"/>
</dbReference>
<keyword evidence="10 12" id="KW-1133">Transmembrane helix</keyword>
<sequence>MKIVGVSACPTGIAHTYMAAEALEKCGKELGYEVKIETQGIEIENILTPQEIEEADLVIIACAKNVDLTRFEGKRVIEVPIDKAVKNARQIIMDAVEGKNISIFHLAEEEKEQKNQQTGVYKHLMTGVNFMLPFVIAGGILIACSFMFGIHAGDPNDPSYNILAAAFNKIGGEVAFGLMVPVLAAGVAYSIAGKPGICSGMVAGMLAKSIGAGFIGGLAGAFIAGYLTLFLLKKIHLPKSIQSLKGLIIVPLLSTCITGFIMIFIIGTPVKFLLDTLSTFLNNMGTTNGIWIGLLIGMMMASDMGGPINKAISTFSIALMSSGVYGPIAACMVAGMTPPLGLALATVLFKQRFTVEEREAGKSCWVLGLSYITEGAIPFAVADPFRVIPSLMAGSAIAAAISLGAGCTSLAPHGGIWILPIPNVIGNLPMYVAALLAGSIVTCFCVAFLKRKNNYEL</sequence>
<evidence type="ECO:0000256" key="9">
    <source>
        <dbReference type="ARBA" id="ARBA00022777"/>
    </source>
</evidence>
<feature type="transmembrane region" description="Helical" evidence="12">
    <location>
        <begin position="244"/>
        <end position="270"/>
    </location>
</feature>
<protein>
    <submittedName>
        <fullName evidence="15">PTS system, fructose-specific IIC component</fullName>
    </submittedName>
</protein>
<accession>A0A1H7CYU2</accession>
<keyword evidence="4" id="KW-0597">Phosphoprotein</keyword>
<dbReference type="NCBIfam" id="TIGR01427">
    <property type="entry name" value="PTS_IIC_fructo"/>
    <property type="match status" value="1"/>
</dbReference>
<feature type="transmembrane region" description="Helical" evidence="12">
    <location>
        <begin position="130"/>
        <end position="153"/>
    </location>
</feature>
<dbReference type="InterPro" id="IPR013014">
    <property type="entry name" value="PTS_EIIC_2"/>
</dbReference>
<evidence type="ECO:0000256" key="4">
    <source>
        <dbReference type="ARBA" id="ARBA00022553"/>
    </source>
</evidence>
<dbReference type="PROSITE" id="PS51099">
    <property type="entry name" value="PTS_EIIB_TYPE_2"/>
    <property type="match status" value="1"/>
</dbReference>
<organism evidence="15 16">
    <name type="scientific">Propionispira arboris</name>
    <dbReference type="NCBI Taxonomy" id="84035"/>
    <lineage>
        <taxon>Bacteria</taxon>
        <taxon>Bacillati</taxon>
        <taxon>Bacillota</taxon>
        <taxon>Negativicutes</taxon>
        <taxon>Selenomonadales</taxon>
        <taxon>Selenomonadaceae</taxon>
        <taxon>Propionispira</taxon>
    </lineage>
</organism>
<keyword evidence="5" id="KW-0762">Sugar transport</keyword>
<feature type="transmembrane region" description="Helical" evidence="12">
    <location>
        <begin position="174"/>
        <end position="192"/>
    </location>
</feature>
<dbReference type="STRING" id="84035.SAMN05660742_12746"/>
<evidence type="ECO:0000313" key="15">
    <source>
        <dbReference type="EMBL" id="SEJ94759.1"/>
    </source>
</evidence>
<feature type="domain" description="PTS EIIB type-2" evidence="13">
    <location>
        <begin position="1"/>
        <end position="97"/>
    </location>
</feature>
<comment type="subcellular location">
    <subcellularLocation>
        <location evidence="1">Cell inner membrane</location>
        <topology evidence="1">Multi-pass membrane protein</topology>
    </subcellularLocation>
</comment>
<dbReference type="NCBIfam" id="TIGR00829">
    <property type="entry name" value="FRU"/>
    <property type="match status" value="1"/>
</dbReference>
<dbReference type="InterPro" id="IPR036095">
    <property type="entry name" value="PTS_EIIB-like_sf"/>
</dbReference>
<dbReference type="RefSeq" id="WP_091835589.1">
    <property type="nucleotide sequence ID" value="NZ_FNZK01000027.1"/>
</dbReference>
<evidence type="ECO:0000259" key="13">
    <source>
        <dbReference type="PROSITE" id="PS51099"/>
    </source>
</evidence>
<dbReference type="GO" id="GO:0009401">
    <property type="term" value="P:phosphoenolpyruvate-dependent sugar phosphotransferase system"/>
    <property type="evidence" value="ECO:0007669"/>
    <property type="project" value="UniProtKB-KW"/>
</dbReference>
<dbReference type="GO" id="GO:0005351">
    <property type="term" value="F:carbohydrate:proton symporter activity"/>
    <property type="evidence" value="ECO:0007669"/>
    <property type="project" value="InterPro"/>
</dbReference>
<dbReference type="GO" id="GO:0016301">
    <property type="term" value="F:kinase activity"/>
    <property type="evidence" value="ECO:0007669"/>
    <property type="project" value="UniProtKB-KW"/>
</dbReference>
<dbReference type="Pfam" id="PF02302">
    <property type="entry name" value="PTS_IIB"/>
    <property type="match status" value="1"/>
</dbReference>
<dbReference type="InterPro" id="IPR003352">
    <property type="entry name" value="PTS_EIIC"/>
</dbReference>
<dbReference type="Pfam" id="PF02378">
    <property type="entry name" value="PTS_EIIC"/>
    <property type="match status" value="1"/>
</dbReference>
<dbReference type="Gene3D" id="3.40.50.2300">
    <property type="match status" value="1"/>
</dbReference>
<dbReference type="GO" id="GO:0090563">
    <property type="term" value="F:protein-phosphocysteine-sugar phosphotransferase activity"/>
    <property type="evidence" value="ECO:0007669"/>
    <property type="project" value="TreeGrafter"/>
</dbReference>
<dbReference type="InterPro" id="IPR006327">
    <property type="entry name" value="PTS_IIC_fruc"/>
</dbReference>
<evidence type="ECO:0000259" key="14">
    <source>
        <dbReference type="PROSITE" id="PS51104"/>
    </source>
</evidence>
<dbReference type="Proteomes" id="UP000199662">
    <property type="component" value="Unassembled WGS sequence"/>
</dbReference>
<keyword evidence="3" id="KW-1003">Cell membrane</keyword>
<dbReference type="InterPro" id="IPR003501">
    <property type="entry name" value="PTS_EIIB_2/3"/>
</dbReference>
<dbReference type="PROSITE" id="PS51104">
    <property type="entry name" value="PTS_EIIC_TYPE_2"/>
    <property type="match status" value="1"/>
</dbReference>
<dbReference type="AlphaFoldDB" id="A0A1H7CYU2"/>
<evidence type="ECO:0000256" key="3">
    <source>
        <dbReference type="ARBA" id="ARBA00022475"/>
    </source>
</evidence>
<feature type="transmembrane region" description="Helical" evidence="12">
    <location>
        <begin position="397"/>
        <end position="418"/>
    </location>
</feature>
<keyword evidence="11 12" id="KW-0472">Membrane</keyword>
<evidence type="ECO:0000313" key="16">
    <source>
        <dbReference type="Proteomes" id="UP000199662"/>
    </source>
</evidence>
<feature type="domain" description="PTS EIIC type-2" evidence="14">
    <location>
        <begin position="120"/>
        <end position="457"/>
    </location>
</feature>
<dbReference type="GO" id="GO:0022877">
    <property type="term" value="F:protein-N(PI)-phosphohistidine-fructose phosphotransferase system transporter activity"/>
    <property type="evidence" value="ECO:0007669"/>
    <property type="project" value="InterPro"/>
</dbReference>
<evidence type="ECO:0000256" key="7">
    <source>
        <dbReference type="ARBA" id="ARBA00022683"/>
    </source>
</evidence>
<dbReference type="InterPro" id="IPR003353">
    <property type="entry name" value="PTS_IIB_fruc"/>
</dbReference>
<evidence type="ECO:0000256" key="8">
    <source>
        <dbReference type="ARBA" id="ARBA00022692"/>
    </source>
</evidence>
<dbReference type="InterPro" id="IPR050864">
    <property type="entry name" value="Bacterial_PTS_Sugar_Transport"/>
</dbReference>
<dbReference type="EMBL" id="FNZK01000027">
    <property type="protein sequence ID" value="SEJ94759.1"/>
    <property type="molecule type" value="Genomic_DNA"/>
</dbReference>
<reference evidence="15 16" key="1">
    <citation type="submission" date="2016-10" db="EMBL/GenBank/DDBJ databases">
        <authorList>
            <person name="de Groot N.N."/>
        </authorList>
    </citation>
    <scope>NUCLEOTIDE SEQUENCE [LARGE SCALE GENOMIC DNA]</scope>
    <source>
        <strain evidence="15 16">DSM 2179</strain>
    </source>
</reference>
<evidence type="ECO:0000256" key="12">
    <source>
        <dbReference type="SAM" id="Phobius"/>
    </source>
</evidence>
<keyword evidence="9" id="KW-0418">Kinase</keyword>
<feature type="transmembrane region" description="Helical" evidence="12">
    <location>
        <begin position="212"/>
        <end position="232"/>
    </location>
</feature>
<keyword evidence="16" id="KW-1185">Reference proteome</keyword>
<evidence type="ECO:0000256" key="2">
    <source>
        <dbReference type="ARBA" id="ARBA00022448"/>
    </source>
</evidence>
<dbReference type="PANTHER" id="PTHR30505:SF0">
    <property type="entry name" value="FRUCTOSE-LIKE PTS SYSTEM EIIBC COMPONENT-RELATED"/>
    <property type="match status" value="1"/>
</dbReference>
<dbReference type="SUPFAM" id="SSF52794">
    <property type="entry name" value="PTS system IIB component-like"/>
    <property type="match status" value="1"/>
</dbReference>
<evidence type="ECO:0000256" key="11">
    <source>
        <dbReference type="ARBA" id="ARBA00023136"/>
    </source>
</evidence>
<feature type="transmembrane region" description="Helical" evidence="12">
    <location>
        <begin position="324"/>
        <end position="345"/>
    </location>
</feature>
<evidence type="ECO:0000256" key="6">
    <source>
        <dbReference type="ARBA" id="ARBA00022679"/>
    </source>
</evidence>
<keyword evidence="2" id="KW-0813">Transport</keyword>
<proteinExistence type="predicted"/>
<evidence type="ECO:0000256" key="1">
    <source>
        <dbReference type="ARBA" id="ARBA00004429"/>
    </source>
</evidence>
<evidence type="ECO:0000256" key="10">
    <source>
        <dbReference type="ARBA" id="ARBA00022989"/>
    </source>
</evidence>
<feature type="transmembrane region" description="Helical" evidence="12">
    <location>
        <begin position="290"/>
        <end position="312"/>
    </location>
</feature>
<dbReference type="PANTHER" id="PTHR30505">
    <property type="entry name" value="FRUCTOSE-LIKE PERMEASE"/>
    <property type="match status" value="1"/>
</dbReference>
<dbReference type="CDD" id="cd05569">
    <property type="entry name" value="PTS_IIB_fructose"/>
    <property type="match status" value="1"/>
</dbReference>